<comment type="caution">
    <text evidence="1">The sequence shown here is derived from an EMBL/GenBank/DDBJ whole genome shotgun (WGS) entry which is preliminary data.</text>
</comment>
<evidence type="ECO:0000313" key="1">
    <source>
        <dbReference type="EMBL" id="ELS51349.1"/>
    </source>
</evidence>
<proteinExistence type="predicted"/>
<name>L8P575_STRVR</name>
<protein>
    <submittedName>
        <fullName evidence="1">Uncharacterized protein</fullName>
    </submittedName>
</protein>
<dbReference type="Proteomes" id="UP000011205">
    <property type="component" value="Unassembled WGS sequence"/>
</dbReference>
<organism evidence="1 2">
    <name type="scientific">Streptomyces viridochromogenes Tue57</name>
    <dbReference type="NCBI Taxonomy" id="1160705"/>
    <lineage>
        <taxon>Bacteria</taxon>
        <taxon>Bacillati</taxon>
        <taxon>Actinomycetota</taxon>
        <taxon>Actinomycetes</taxon>
        <taxon>Kitasatosporales</taxon>
        <taxon>Streptomycetaceae</taxon>
        <taxon>Streptomyces</taxon>
    </lineage>
</organism>
<evidence type="ECO:0000313" key="2">
    <source>
        <dbReference type="Proteomes" id="UP000011205"/>
    </source>
</evidence>
<dbReference type="EMBL" id="AMLP01000235">
    <property type="protein sequence ID" value="ELS51349.1"/>
    <property type="molecule type" value="Genomic_DNA"/>
</dbReference>
<dbReference type="AlphaFoldDB" id="L8P575"/>
<sequence length="88" mass="9950">MRPRTGLARLVEPHREAVTELLQRAPLIGIPQVKHQKVLWRVVISLDHVLYGVVATGRRCRRTRSPSARTVSRAGCAGRPRDGFPRYV</sequence>
<accession>L8P575</accession>
<gene>
    <name evidence="1" type="ORF">STVIR_7700</name>
</gene>
<reference evidence="1 2" key="1">
    <citation type="journal article" date="2013" name="Genome Announc.">
        <title>Draft Genome Sequence of Streptomyces viridochromogenes Strain Tu57, Producer of Avilamycin.</title>
        <authorList>
            <person name="Gruning B.A."/>
            <person name="Erxleben A."/>
            <person name="Hahnlein A."/>
            <person name="Gunther S."/>
        </authorList>
    </citation>
    <scope>NUCLEOTIDE SEQUENCE [LARGE SCALE GENOMIC DNA]</scope>
    <source>
        <strain evidence="1 2">Tue57</strain>
    </source>
</reference>